<dbReference type="EMBL" id="MTKT01001276">
    <property type="protein sequence ID" value="OWM85483.1"/>
    <property type="molecule type" value="Genomic_DNA"/>
</dbReference>
<dbReference type="InterPro" id="IPR001810">
    <property type="entry name" value="F-box_dom"/>
</dbReference>
<sequence length="390" mass="45494">MLFFLISCFSFILLTKSLPFKPFCGGLCLSTLTRPFFSKKLKLAPKLGWPFIKKVVGLNLSSETETADEDEGKEASLLDLPELALECILEKLSPEGLCRMGQVCASMRDRCRSDRLWERHLNRKWGRLISELAHREWQCWLVSRKTENSDLSRQGERKSWCWSWACTVLRIWPFSWIMAMVGCEGKPRRSSLPVNSVMAWYLSLESGQLWLPAQVYNRENGHAGFMLSCYDAKIGYDAKTDTFQARYSSHGRRTVEENIPWERLRAPSVHTLPTELHVSDCLSSLRPNDHIEIQWRKSTEFPYGWWYGVVGHLETCNRNENYCDCQLSDTVILEFNQYPQESRWRRTVINRKGHREEGNEVNGFYGGVRKLYRHTEISTWKSLWPARTSQ</sequence>
<evidence type="ECO:0000313" key="3">
    <source>
        <dbReference type="EMBL" id="OWM85483.1"/>
    </source>
</evidence>
<dbReference type="PROSITE" id="PS50181">
    <property type="entry name" value="FBOX"/>
    <property type="match status" value="1"/>
</dbReference>
<proteinExistence type="predicted"/>
<evidence type="ECO:0000313" key="4">
    <source>
        <dbReference type="Proteomes" id="UP000197138"/>
    </source>
</evidence>
<reference evidence="4" key="1">
    <citation type="journal article" date="2017" name="Plant J.">
        <title>The pomegranate (Punica granatum L.) genome and the genomics of punicalagin biosynthesis.</title>
        <authorList>
            <person name="Qin G."/>
            <person name="Xu C."/>
            <person name="Ming R."/>
            <person name="Tang H."/>
            <person name="Guyot R."/>
            <person name="Kramer E.M."/>
            <person name="Hu Y."/>
            <person name="Yi X."/>
            <person name="Qi Y."/>
            <person name="Xu X."/>
            <person name="Gao Z."/>
            <person name="Pan H."/>
            <person name="Jian J."/>
            <person name="Tian Y."/>
            <person name="Yue Z."/>
            <person name="Xu Y."/>
        </authorList>
    </citation>
    <scope>NUCLEOTIDE SEQUENCE [LARGE SCALE GENOMIC DNA]</scope>
    <source>
        <strain evidence="4">cv. Dabenzi</strain>
    </source>
</reference>
<dbReference type="Gene3D" id="1.20.1280.50">
    <property type="match status" value="1"/>
</dbReference>
<dbReference type="SMART" id="SM00256">
    <property type="entry name" value="FBOX"/>
    <property type="match status" value="1"/>
</dbReference>
<name>A0A218XKJ4_PUNGR</name>
<dbReference type="AlphaFoldDB" id="A0A218XKJ4"/>
<evidence type="ECO:0000256" key="1">
    <source>
        <dbReference type="SAM" id="SignalP"/>
    </source>
</evidence>
<dbReference type="Pfam" id="PF00646">
    <property type="entry name" value="F-box"/>
    <property type="match status" value="1"/>
</dbReference>
<dbReference type="InterPro" id="IPR036047">
    <property type="entry name" value="F-box-like_dom_sf"/>
</dbReference>
<protein>
    <submittedName>
        <fullName evidence="6">F-box protein At2g41170-like</fullName>
    </submittedName>
</protein>
<reference evidence="5" key="3">
    <citation type="journal article" date="2020" name="Plant Biotechnol. J.">
        <title>The pomegranate (Punica granatum L.) draft genome dissects genetic divergence between soft- and hard-seeded cultivars.</title>
        <authorList>
            <person name="Luo X."/>
            <person name="Li H."/>
            <person name="Wu Z."/>
            <person name="Yao W."/>
            <person name="Zhao P."/>
            <person name="Cao D."/>
            <person name="Yu H."/>
            <person name="Li K."/>
            <person name="Poudel K."/>
            <person name="Zhao D."/>
            <person name="Zhang F."/>
            <person name="Xia X."/>
            <person name="Chen L."/>
            <person name="Wang Q."/>
            <person name="Jing D."/>
            <person name="Cao S."/>
        </authorList>
    </citation>
    <scope>NUCLEOTIDE SEQUENCE [LARGE SCALE GENOMIC DNA]</scope>
</reference>
<organism evidence="3 4">
    <name type="scientific">Punica granatum</name>
    <name type="common">Pomegranate</name>
    <dbReference type="NCBI Taxonomy" id="22663"/>
    <lineage>
        <taxon>Eukaryota</taxon>
        <taxon>Viridiplantae</taxon>
        <taxon>Streptophyta</taxon>
        <taxon>Embryophyta</taxon>
        <taxon>Tracheophyta</taxon>
        <taxon>Spermatophyta</taxon>
        <taxon>Magnoliopsida</taxon>
        <taxon>eudicotyledons</taxon>
        <taxon>Gunneridae</taxon>
        <taxon>Pentapetalae</taxon>
        <taxon>rosids</taxon>
        <taxon>malvids</taxon>
        <taxon>Myrtales</taxon>
        <taxon>Lythraceae</taxon>
        <taxon>Punica</taxon>
    </lineage>
</organism>
<keyword evidence="1" id="KW-0732">Signal</keyword>
<dbReference type="PANTHER" id="PTHR31482">
    <property type="entry name" value="ESTS AU081301(E20138)"/>
    <property type="match status" value="1"/>
</dbReference>
<feature type="domain" description="F-box" evidence="2">
    <location>
        <begin position="74"/>
        <end position="120"/>
    </location>
</feature>
<dbReference type="PANTHER" id="PTHR31482:SF18">
    <property type="entry name" value="ESTS AU081301(E20138)"/>
    <property type="match status" value="1"/>
</dbReference>
<evidence type="ECO:0000259" key="2">
    <source>
        <dbReference type="PROSITE" id="PS50181"/>
    </source>
</evidence>
<dbReference type="RefSeq" id="XP_031379627.1">
    <property type="nucleotide sequence ID" value="XM_031523767.1"/>
</dbReference>
<keyword evidence="5" id="KW-1185">Reference proteome</keyword>
<reference evidence="3" key="2">
    <citation type="submission" date="2017-06" db="EMBL/GenBank/DDBJ databases">
        <title>The pomegranate genome and the genomics of punicalagin biosynthesis.</title>
        <authorList>
            <person name="Xu C."/>
        </authorList>
    </citation>
    <scope>NUCLEOTIDE SEQUENCE [LARGE SCALE GENOMIC DNA]</scope>
    <source>
        <tissue evidence="3">Fresh leaf</tissue>
    </source>
</reference>
<dbReference type="Proteomes" id="UP000197138">
    <property type="component" value="Unassembled WGS sequence"/>
</dbReference>
<dbReference type="GeneID" id="116194859"/>
<evidence type="ECO:0000313" key="6">
    <source>
        <dbReference type="RefSeq" id="XP_031379627.1"/>
    </source>
</evidence>
<accession>A0A218XKJ4</accession>
<feature type="chain" id="PRO_5044569168" evidence="1">
    <location>
        <begin position="18"/>
        <end position="390"/>
    </location>
</feature>
<dbReference type="SUPFAM" id="SSF81383">
    <property type="entry name" value="F-box domain"/>
    <property type="match status" value="1"/>
</dbReference>
<feature type="signal peptide" evidence="1">
    <location>
        <begin position="1"/>
        <end position="17"/>
    </location>
</feature>
<reference evidence="6" key="4">
    <citation type="submission" date="2025-04" db="UniProtKB">
        <authorList>
            <consortium name="RefSeq"/>
        </authorList>
    </citation>
    <scope>IDENTIFICATION</scope>
    <source>
        <tissue evidence="6">Leaf</tissue>
    </source>
</reference>
<dbReference type="OrthoDB" id="512036at2759"/>
<dbReference type="Proteomes" id="UP000515151">
    <property type="component" value="Chromosome 1"/>
</dbReference>
<gene>
    <name evidence="6" type="primary">LOC116194859</name>
    <name evidence="3" type="ORF">CDL15_Pgr019107</name>
</gene>
<evidence type="ECO:0000313" key="5">
    <source>
        <dbReference type="Proteomes" id="UP000515151"/>
    </source>
</evidence>